<gene>
    <name evidence="3" type="ORF">C4S77_04895</name>
</gene>
<dbReference type="Gene3D" id="3.40.50.720">
    <property type="entry name" value="NAD(P)-binding Rossmann-like Domain"/>
    <property type="match status" value="1"/>
</dbReference>
<dbReference type="GO" id="GO:0016881">
    <property type="term" value="F:acid-amino acid ligase activity"/>
    <property type="evidence" value="ECO:0007669"/>
    <property type="project" value="InterPro"/>
</dbReference>
<dbReference type="Pfam" id="PF01225">
    <property type="entry name" value="Mur_ligase"/>
    <property type="match status" value="1"/>
</dbReference>
<comment type="caution">
    <text evidence="3">The sequence shown here is derived from an EMBL/GenBank/DDBJ whole genome shotgun (WGS) entry which is preliminary data.</text>
</comment>
<dbReference type="RefSeq" id="WP_105246496.1">
    <property type="nucleotide sequence ID" value="NZ_PSZM01000034.1"/>
</dbReference>
<name>A0A2S8AEK8_9FLAO</name>
<sequence>MKIHFIAIGGSAMHNLALALAKKGYQITGSDDAIFEPSRSRLEKQGILPREMGWFPEKISTDLDAVILGMHAHEDNPELKRAKELNLKIFSYPEFLYEQSKNKTRVVISGSHGKTTITSMILHVMNYHHLDVDYMVGAQLEGFDTMVKLTNHNEFIILEGDEYLSSPIDLRSKFLLYNPNIALISGIAWDHINVFPTFSEYKAQFTAFINSISQGGVLIYNEEDQEVKNVVEKSENYLKKFPYHTPKYTIKNEKVYLLTDQGEIQLSIFGKHNILNMEGARLICNQLGVQDEDFYEAIISFRGASRRLEKIYETPEYIVYKDFAHAPSKVSATVLAVKENYQKKKLVACLELHTYSSLNPEFLQQYKNSLSPADQALVFYSEEALKIKRMQPLSKDLIIESFGDNDLKVFTDAKSLEKYLKEINKENTVFLMMSSGNYGGINLDNVFYSK</sequence>
<dbReference type="SUPFAM" id="SSF53244">
    <property type="entry name" value="MurD-like peptide ligases, peptide-binding domain"/>
    <property type="match status" value="1"/>
</dbReference>
<dbReference type="AlphaFoldDB" id="A0A2S8AEK8"/>
<feature type="domain" description="Mur ligase N-terminal catalytic" evidence="1">
    <location>
        <begin position="2"/>
        <end position="102"/>
    </location>
</feature>
<reference evidence="3 4" key="1">
    <citation type="submission" date="2018-02" db="EMBL/GenBank/DDBJ databases">
        <title>Genome sequences of Apibacter spp., gut symbionts of Asian honey bees.</title>
        <authorList>
            <person name="Kwong W.K."/>
            <person name="Steele M.I."/>
            <person name="Moran N.A."/>
        </authorList>
    </citation>
    <scope>NUCLEOTIDE SEQUENCE [LARGE SCALE GENOMIC DNA]</scope>
    <source>
        <strain evidence="4">wkB301</strain>
    </source>
</reference>
<dbReference type="Pfam" id="PF08245">
    <property type="entry name" value="Mur_ligase_M"/>
    <property type="match status" value="1"/>
</dbReference>
<evidence type="ECO:0000259" key="1">
    <source>
        <dbReference type="Pfam" id="PF01225"/>
    </source>
</evidence>
<dbReference type="InterPro" id="IPR036615">
    <property type="entry name" value="Mur_ligase_C_dom_sf"/>
</dbReference>
<dbReference type="Proteomes" id="UP000238042">
    <property type="component" value="Unassembled WGS sequence"/>
</dbReference>
<dbReference type="PANTHER" id="PTHR43445">
    <property type="entry name" value="UDP-N-ACETYLMURAMATE--L-ALANINE LIGASE-RELATED"/>
    <property type="match status" value="1"/>
</dbReference>
<dbReference type="InterPro" id="IPR050061">
    <property type="entry name" value="MurCDEF_pg_biosynth"/>
</dbReference>
<evidence type="ECO:0000259" key="2">
    <source>
        <dbReference type="Pfam" id="PF08245"/>
    </source>
</evidence>
<evidence type="ECO:0000313" key="3">
    <source>
        <dbReference type="EMBL" id="PQL93483.1"/>
    </source>
</evidence>
<dbReference type="Gene3D" id="3.90.190.20">
    <property type="entry name" value="Mur ligase, C-terminal domain"/>
    <property type="match status" value="1"/>
</dbReference>
<dbReference type="SUPFAM" id="SSF51984">
    <property type="entry name" value="MurCD N-terminal domain"/>
    <property type="match status" value="1"/>
</dbReference>
<dbReference type="OrthoDB" id="9804126at2"/>
<dbReference type="GO" id="GO:0005524">
    <property type="term" value="F:ATP binding"/>
    <property type="evidence" value="ECO:0007669"/>
    <property type="project" value="InterPro"/>
</dbReference>
<dbReference type="InterPro" id="IPR013221">
    <property type="entry name" value="Mur_ligase_cen"/>
</dbReference>
<proteinExistence type="predicted"/>
<evidence type="ECO:0000313" key="4">
    <source>
        <dbReference type="Proteomes" id="UP000238042"/>
    </source>
</evidence>
<feature type="domain" description="Mur ligase central" evidence="2">
    <location>
        <begin position="108"/>
        <end position="280"/>
    </location>
</feature>
<protein>
    <submittedName>
        <fullName evidence="3">Peptidoglycan synthetase</fullName>
    </submittedName>
</protein>
<accession>A0A2S8AEK8</accession>
<dbReference type="InterPro" id="IPR000713">
    <property type="entry name" value="Mur_ligase_N"/>
</dbReference>
<organism evidence="3 4">
    <name type="scientific">Apibacter adventoris</name>
    <dbReference type="NCBI Taxonomy" id="1679466"/>
    <lineage>
        <taxon>Bacteria</taxon>
        <taxon>Pseudomonadati</taxon>
        <taxon>Bacteroidota</taxon>
        <taxon>Flavobacteriia</taxon>
        <taxon>Flavobacteriales</taxon>
        <taxon>Weeksellaceae</taxon>
        <taxon>Apibacter</taxon>
    </lineage>
</organism>
<dbReference type="Gene3D" id="3.40.1190.10">
    <property type="entry name" value="Mur-like, catalytic domain"/>
    <property type="match status" value="1"/>
</dbReference>
<dbReference type="EMBL" id="PSZM01000034">
    <property type="protein sequence ID" value="PQL93483.1"/>
    <property type="molecule type" value="Genomic_DNA"/>
</dbReference>
<dbReference type="InterPro" id="IPR036565">
    <property type="entry name" value="Mur-like_cat_sf"/>
</dbReference>
<dbReference type="PANTHER" id="PTHR43445:SF5">
    <property type="entry name" value="UDP-N-ACETYLMURAMATE--L-ALANYL-GAMMA-D-GLUTAMYL-MESO-2,6-DIAMINOHEPTANDIOATE LIGASE"/>
    <property type="match status" value="1"/>
</dbReference>
<keyword evidence="4" id="KW-1185">Reference proteome</keyword>
<dbReference type="SUPFAM" id="SSF53623">
    <property type="entry name" value="MurD-like peptide ligases, catalytic domain"/>
    <property type="match status" value="1"/>
</dbReference>